<reference evidence="2 3" key="1">
    <citation type="submission" date="2022-11" db="EMBL/GenBank/DDBJ databases">
        <title>Genome sequencing of Acetobacter type strain.</title>
        <authorList>
            <person name="Heo J."/>
            <person name="Lee D."/>
            <person name="Han B.-H."/>
            <person name="Hong S.-B."/>
            <person name="Kwon S.-W."/>
        </authorList>
    </citation>
    <scope>NUCLEOTIDE SEQUENCE [LARGE SCALE GENOMIC DNA]</scope>
    <source>
        <strain evidence="2 3">KACC 21253</strain>
    </source>
</reference>
<feature type="region of interest" description="Disordered" evidence="1">
    <location>
        <begin position="230"/>
        <end position="266"/>
    </location>
</feature>
<keyword evidence="3" id="KW-1185">Reference proteome</keyword>
<accession>A0ABT3QDK2</accession>
<dbReference type="Pfam" id="PF09849">
    <property type="entry name" value="DUF2076"/>
    <property type="match status" value="1"/>
</dbReference>
<evidence type="ECO:0000313" key="3">
    <source>
        <dbReference type="Proteomes" id="UP001301152"/>
    </source>
</evidence>
<feature type="compositionally biased region" description="Gly residues" evidence="1">
    <location>
        <begin position="248"/>
        <end position="266"/>
    </location>
</feature>
<comment type="caution">
    <text evidence="2">The sequence shown here is derived from an EMBL/GenBank/DDBJ whole genome shotgun (WGS) entry which is preliminary data.</text>
</comment>
<dbReference type="EMBL" id="JAPIUZ010000002">
    <property type="protein sequence ID" value="MCX2563377.1"/>
    <property type="molecule type" value="Genomic_DNA"/>
</dbReference>
<feature type="region of interest" description="Disordered" evidence="1">
    <location>
        <begin position="94"/>
        <end position="158"/>
    </location>
</feature>
<organism evidence="2 3">
    <name type="scientific">Acetobacter thailandicus</name>
    <dbReference type="NCBI Taxonomy" id="1502842"/>
    <lineage>
        <taxon>Bacteria</taxon>
        <taxon>Pseudomonadati</taxon>
        <taxon>Pseudomonadota</taxon>
        <taxon>Alphaproteobacteria</taxon>
        <taxon>Acetobacterales</taxon>
        <taxon>Acetobacteraceae</taxon>
        <taxon>Acetobacter</taxon>
    </lineage>
</organism>
<dbReference type="RefSeq" id="WP_173559095.1">
    <property type="nucleotide sequence ID" value="NZ_JAERKZ010000002.1"/>
</dbReference>
<feature type="compositionally biased region" description="Gly residues" evidence="1">
    <location>
        <begin position="103"/>
        <end position="117"/>
    </location>
</feature>
<evidence type="ECO:0000256" key="1">
    <source>
        <dbReference type="SAM" id="MobiDB-lite"/>
    </source>
</evidence>
<protein>
    <submittedName>
        <fullName evidence="2">DUF2076 domain-containing protein</fullName>
    </submittedName>
</protein>
<name>A0ABT3QDK2_9PROT</name>
<sequence>MNNEERDLISKFVARVGGQGQGGFGSVPNTQPALPAIDPEADQFIGQQFQQYPEARYRITQMAVVQEAALVQAQNRIQQLQFQLQQAQQALQQAQQQSSQPSSGGGFLGGLFGGGRGAQQQQQPQGAPPPGWGGSRPAGGAPQYQAAPPQYQQMPYGMQPGMFQRSGTGFLGSALTTATGVAGGMLAANALTSLFSGHHDAGGAGFGAGMPQSETINNYYGDNSDPFAGAGTAADSNFDVGPADDGGWDAGGGDDFGGGDWGDSSF</sequence>
<proteinExistence type="predicted"/>
<dbReference type="Proteomes" id="UP001301152">
    <property type="component" value="Unassembled WGS sequence"/>
</dbReference>
<dbReference type="InterPro" id="IPR018648">
    <property type="entry name" value="DUF2076"/>
</dbReference>
<evidence type="ECO:0000313" key="2">
    <source>
        <dbReference type="EMBL" id="MCX2563377.1"/>
    </source>
</evidence>
<gene>
    <name evidence="2" type="ORF">OQ497_05285</name>
</gene>
<feature type="compositionally biased region" description="Low complexity" evidence="1">
    <location>
        <begin position="138"/>
        <end position="158"/>
    </location>
</feature>